<keyword evidence="4" id="KW-1185">Reference proteome</keyword>
<evidence type="ECO:0000313" key="3">
    <source>
        <dbReference type="EMBL" id="MBL1097467.1"/>
    </source>
</evidence>
<proteinExistence type="predicted"/>
<evidence type="ECO:0000313" key="4">
    <source>
        <dbReference type="Proteomes" id="UP000634229"/>
    </source>
</evidence>
<dbReference type="EMBL" id="JAERRF010000006">
    <property type="protein sequence ID" value="MBL1097467.1"/>
    <property type="molecule type" value="Genomic_DNA"/>
</dbReference>
<feature type="domain" description="DUF1266" evidence="2">
    <location>
        <begin position="208"/>
        <end position="423"/>
    </location>
</feature>
<dbReference type="Proteomes" id="UP000634229">
    <property type="component" value="Unassembled WGS sequence"/>
</dbReference>
<evidence type="ECO:0000259" key="2">
    <source>
        <dbReference type="Pfam" id="PF06889"/>
    </source>
</evidence>
<reference evidence="3 4" key="1">
    <citation type="submission" date="2021-01" db="EMBL/GenBank/DDBJ databases">
        <title>WGS of actinomycetes isolated from Thailand.</title>
        <authorList>
            <person name="Thawai C."/>
        </authorList>
    </citation>
    <scope>NUCLEOTIDE SEQUENCE [LARGE SCALE GENOMIC DNA]</scope>
    <source>
        <strain evidence="3 4">CA1R205</strain>
    </source>
</reference>
<protein>
    <submittedName>
        <fullName evidence="3">DUF1266 domain-containing protein</fullName>
    </submittedName>
</protein>
<organism evidence="3 4">
    <name type="scientific">Streptomyces coffeae</name>
    <dbReference type="NCBI Taxonomy" id="621382"/>
    <lineage>
        <taxon>Bacteria</taxon>
        <taxon>Bacillati</taxon>
        <taxon>Actinomycetota</taxon>
        <taxon>Actinomycetes</taxon>
        <taxon>Kitasatosporales</taxon>
        <taxon>Streptomycetaceae</taxon>
        <taxon>Streptomyces</taxon>
    </lineage>
</organism>
<comment type="caution">
    <text evidence="3">The sequence shown here is derived from an EMBL/GenBank/DDBJ whole genome shotgun (WGS) entry which is preliminary data.</text>
</comment>
<sequence length="424" mass="47418">MGNGEGLTAGPEQHGGHGATAAWQAPSRVERELYEAKNRGDWPAYFDVLARTDLFVADSYTRLQAHPRTVRFTPYFYPQVGAECLPVLTEGMLPAPHPETVFLSQSLGWFADEWRHDDPQWIVINPGTPCETFFPAGPAQRALWKQHAQNTTGCGHSHLELRGLDSGGATEGPVAHGLACAALLFVKNGELWNAMAYHGGGYTSERNRLKEWWGVTSREEWQRTQEALLAAEMISGVWEFALGVRRSLALDFAGPVGVDHWRAVAERVLRRNAAEAEFRITPDGVTKTEPRENAELEAQVAGIQRLIGRIARYEARFRADGLLTEGKFIRTVEAWDYGRASGMARWGMAARFCTLPEAEHAVLRASRAAQANYRSWEEFSAAYILGRCLHFDEEEFGSWYEDMLTAHRILTTDPASPWLTLPFS</sequence>
<dbReference type="Pfam" id="PF06889">
    <property type="entry name" value="DUF1266"/>
    <property type="match status" value="1"/>
</dbReference>
<dbReference type="InterPro" id="IPR009677">
    <property type="entry name" value="DUF1266"/>
</dbReference>
<dbReference type="RefSeq" id="WP_201874773.1">
    <property type="nucleotide sequence ID" value="NZ_JAERRF010000006.1"/>
</dbReference>
<evidence type="ECO:0000256" key="1">
    <source>
        <dbReference type="SAM" id="MobiDB-lite"/>
    </source>
</evidence>
<feature type="region of interest" description="Disordered" evidence="1">
    <location>
        <begin position="1"/>
        <end position="24"/>
    </location>
</feature>
<gene>
    <name evidence="3" type="ORF">JK363_12410</name>
</gene>
<accession>A0ABS1NBM3</accession>
<name>A0ABS1NBM3_9ACTN</name>